<dbReference type="CDD" id="cd02440">
    <property type="entry name" value="AdoMet_MTases"/>
    <property type="match status" value="1"/>
</dbReference>
<dbReference type="InterPro" id="IPR029063">
    <property type="entry name" value="SAM-dependent_MTases_sf"/>
</dbReference>
<evidence type="ECO:0000313" key="3">
    <source>
        <dbReference type="Proteomes" id="UP000030786"/>
    </source>
</evidence>
<sequence>MQTDILGAAVLDFQKGNYTTDIKTYSSLEEEDIIPIPYLFRSYAEMPPLEKKALQLAKGTILDIGCGAGSHSLYLQETGKNVTALDSSKGAIEVCKARGITKTVCINLYDFKDQKFDTLLLLMNGIGLAGKLNHINKFLTQLKSFLNPGGQILLDSSDILYMFDPDEDGGYWIPDVEYYGEVSFEMEYQSKKSESFNWLYLDYNTLQRAAVANNLECELVKEGEHFDYLAKLTLKQQ</sequence>
<dbReference type="Pfam" id="PF08241">
    <property type="entry name" value="Methyltransf_11"/>
    <property type="match status" value="1"/>
</dbReference>
<dbReference type="InterPro" id="IPR013216">
    <property type="entry name" value="Methyltransf_11"/>
</dbReference>
<gene>
    <name evidence="2" type="ORF">M666_00750</name>
</gene>
<proteinExistence type="predicted"/>
<evidence type="ECO:0000313" key="2">
    <source>
        <dbReference type="EMBL" id="AIZ40230.1"/>
    </source>
</evidence>
<keyword evidence="2" id="KW-0808">Transferase</keyword>
<dbReference type="EMBL" id="CP009976">
    <property type="protein sequence ID" value="AIZ40230.1"/>
    <property type="molecule type" value="Genomic_DNA"/>
</dbReference>
<accession>A0AAU8RR52</accession>
<name>A0AAU8RR52_9FLAO</name>
<dbReference type="Gene3D" id="3.40.50.150">
    <property type="entry name" value="Vaccinia Virus protein VP39"/>
    <property type="match status" value="1"/>
</dbReference>
<dbReference type="KEGG" id="cbat:M666_00750"/>
<dbReference type="GeneID" id="78059263"/>
<evidence type="ECO:0000259" key="1">
    <source>
        <dbReference type="Pfam" id="PF08241"/>
    </source>
</evidence>
<dbReference type="RefSeq" id="WP_029445371.1">
    <property type="nucleotide sequence ID" value="NZ_CP009976.1"/>
</dbReference>
<organism evidence="2 3">
    <name type="scientific">Cellulophaga baltica 18</name>
    <dbReference type="NCBI Taxonomy" id="1348584"/>
    <lineage>
        <taxon>Bacteria</taxon>
        <taxon>Pseudomonadati</taxon>
        <taxon>Bacteroidota</taxon>
        <taxon>Flavobacteriia</taxon>
        <taxon>Flavobacteriales</taxon>
        <taxon>Flavobacteriaceae</taxon>
        <taxon>Cellulophaga</taxon>
    </lineage>
</organism>
<dbReference type="SUPFAM" id="SSF53335">
    <property type="entry name" value="S-adenosyl-L-methionine-dependent methyltransferases"/>
    <property type="match status" value="1"/>
</dbReference>
<dbReference type="AlphaFoldDB" id="A0AAU8RR52"/>
<dbReference type="Proteomes" id="UP000030786">
    <property type="component" value="Chromosome"/>
</dbReference>
<dbReference type="GO" id="GO:0032259">
    <property type="term" value="P:methylation"/>
    <property type="evidence" value="ECO:0007669"/>
    <property type="project" value="UniProtKB-KW"/>
</dbReference>
<feature type="domain" description="Methyltransferase type 11" evidence="1">
    <location>
        <begin position="62"/>
        <end position="153"/>
    </location>
</feature>
<protein>
    <submittedName>
        <fullName evidence="2">Methyltransferase</fullName>
    </submittedName>
</protein>
<reference evidence="2 3" key="1">
    <citation type="journal article" date="2014" name="Environ. Microbiol.">
        <title>Contrasting genomic patterns and infection strategies of two co-existing Bacteroidetes podovirus genera.</title>
        <authorList>
            <person name="Holmfeldt K."/>
            <person name="Howard-Varona C."/>
            <person name="Solonenko N."/>
            <person name="Sullivan M.B."/>
        </authorList>
    </citation>
    <scope>NUCLEOTIDE SEQUENCE [LARGE SCALE GENOMIC DNA]</scope>
    <source>
        <strain evidence="2 3">18</strain>
    </source>
</reference>
<dbReference type="GO" id="GO:0008757">
    <property type="term" value="F:S-adenosylmethionine-dependent methyltransferase activity"/>
    <property type="evidence" value="ECO:0007669"/>
    <property type="project" value="InterPro"/>
</dbReference>
<keyword evidence="2" id="KW-0489">Methyltransferase</keyword>